<evidence type="ECO:0000313" key="1">
    <source>
        <dbReference type="EMBL" id="CAF1607996.1"/>
    </source>
</evidence>
<dbReference type="AlphaFoldDB" id="A0A816EXS7"/>
<evidence type="ECO:0000313" key="3">
    <source>
        <dbReference type="EMBL" id="CAF4420283.1"/>
    </source>
</evidence>
<feature type="non-terminal residue" evidence="2">
    <location>
        <position position="1"/>
    </location>
</feature>
<gene>
    <name evidence="2" type="ORF">GPM918_LOCUS45576</name>
    <name evidence="1" type="ORF">OVA965_LOCUS42488</name>
    <name evidence="4" type="ORF">SRO942_LOCUS48209</name>
    <name evidence="3" type="ORF">TMI583_LOCUS44418</name>
</gene>
<reference evidence="2" key="1">
    <citation type="submission" date="2021-02" db="EMBL/GenBank/DDBJ databases">
        <authorList>
            <person name="Nowell W R."/>
        </authorList>
    </citation>
    <scope>NUCLEOTIDE SEQUENCE</scope>
</reference>
<proteinExistence type="predicted"/>
<accession>A0A816EXS7</accession>
<dbReference type="Proteomes" id="UP000681722">
    <property type="component" value="Unassembled WGS sequence"/>
</dbReference>
<comment type="caution">
    <text evidence="2">The sequence shown here is derived from an EMBL/GenBank/DDBJ whole genome shotgun (WGS) entry which is preliminary data.</text>
</comment>
<protein>
    <submittedName>
        <fullName evidence="2">Uncharacterized protein</fullName>
    </submittedName>
</protein>
<evidence type="ECO:0000313" key="5">
    <source>
        <dbReference type="Proteomes" id="UP000663829"/>
    </source>
</evidence>
<dbReference type="Proteomes" id="UP000677228">
    <property type="component" value="Unassembled WGS sequence"/>
</dbReference>
<name>A0A816EXS7_9BILA</name>
<evidence type="ECO:0000313" key="2">
    <source>
        <dbReference type="EMBL" id="CAF1652294.1"/>
    </source>
</evidence>
<dbReference type="EMBL" id="CAJNOQ010051971">
    <property type="protein sequence ID" value="CAF1652294.1"/>
    <property type="molecule type" value="Genomic_DNA"/>
</dbReference>
<sequence length="62" mass="7229">NYQLMILAITLSREYIPLRDLTHGTFFHGGIDIPLRDAKDPFLKQQVHMTKYLLLQSITITK</sequence>
<evidence type="ECO:0000313" key="4">
    <source>
        <dbReference type="EMBL" id="CAF4582917.1"/>
    </source>
</evidence>
<organism evidence="2 5">
    <name type="scientific">Didymodactylos carnosus</name>
    <dbReference type="NCBI Taxonomy" id="1234261"/>
    <lineage>
        <taxon>Eukaryota</taxon>
        <taxon>Metazoa</taxon>
        <taxon>Spiralia</taxon>
        <taxon>Gnathifera</taxon>
        <taxon>Rotifera</taxon>
        <taxon>Eurotatoria</taxon>
        <taxon>Bdelloidea</taxon>
        <taxon>Philodinida</taxon>
        <taxon>Philodinidae</taxon>
        <taxon>Didymodactylos</taxon>
    </lineage>
</organism>
<dbReference type="EMBL" id="CAJOBA010076437">
    <property type="protein sequence ID" value="CAF4420283.1"/>
    <property type="molecule type" value="Genomic_DNA"/>
</dbReference>
<dbReference type="Proteomes" id="UP000682733">
    <property type="component" value="Unassembled WGS sequence"/>
</dbReference>
<dbReference type="EMBL" id="CAJNOK010052345">
    <property type="protein sequence ID" value="CAF1607996.1"/>
    <property type="molecule type" value="Genomic_DNA"/>
</dbReference>
<dbReference type="Proteomes" id="UP000663829">
    <property type="component" value="Unassembled WGS sequence"/>
</dbReference>
<keyword evidence="5" id="KW-1185">Reference proteome</keyword>
<dbReference type="EMBL" id="CAJOBC010123013">
    <property type="protein sequence ID" value="CAF4582917.1"/>
    <property type="molecule type" value="Genomic_DNA"/>
</dbReference>